<dbReference type="EMBL" id="JACMSC010000003">
    <property type="protein sequence ID" value="KAG6529820.1"/>
    <property type="molecule type" value="Genomic_DNA"/>
</dbReference>
<dbReference type="AlphaFoldDB" id="A0A8J5LQH0"/>
<dbReference type="Proteomes" id="UP000734854">
    <property type="component" value="Unassembled WGS sequence"/>
</dbReference>
<organism evidence="2 3">
    <name type="scientific">Zingiber officinale</name>
    <name type="common">Ginger</name>
    <name type="synonym">Amomum zingiber</name>
    <dbReference type="NCBI Taxonomy" id="94328"/>
    <lineage>
        <taxon>Eukaryota</taxon>
        <taxon>Viridiplantae</taxon>
        <taxon>Streptophyta</taxon>
        <taxon>Embryophyta</taxon>
        <taxon>Tracheophyta</taxon>
        <taxon>Spermatophyta</taxon>
        <taxon>Magnoliopsida</taxon>
        <taxon>Liliopsida</taxon>
        <taxon>Zingiberales</taxon>
        <taxon>Zingiberaceae</taxon>
        <taxon>Zingiber</taxon>
    </lineage>
</organism>
<name>A0A8J5LQH0_ZINOF</name>
<keyword evidence="1" id="KW-1133">Transmembrane helix</keyword>
<evidence type="ECO:0000313" key="2">
    <source>
        <dbReference type="EMBL" id="KAG6529820.1"/>
    </source>
</evidence>
<accession>A0A8J5LQH0</accession>
<evidence type="ECO:0000256" key="1">
    <source>
        <dbReference type="SAM" id="Phobius"/>
    </source>
</evidence>
<evidence type="ECO:0000313" key="3">
    <source>
        <dbReference type="Proteomes" id="UP000734854"/>
    </source>
</evidence>
<keyword evidence="1" id="KW-0472">Membrane</keyword>
<protein>
    <submittedName>
        <fullName evidence="2">Uncharacterized protein</fullName>
    </submittedName>
</protein>
<keyword evidence="3" id="KW-1185">Reference proteome</keyword>
<feature type="transmembrane region" description="Helical" evidence="1">
    <location>
        <begin position="20"/>
        <end position="41"/>
    </location>
</feature>
<gene>
    <name evidence="2" type="ORF">ZIOFF_012034</name>
</gene>
<reference evidence="2 3" key="1">
    <citation type="submission" date="2020-08" db="EMBL/GenBank/DDBJ databases">
        <title>Plant Genome Project.</title>
        <authorList>
            <person name="Zhang R.-G."/>
        </authorList>
    </citation>
    <scope>NUCLEOTIDE SEQUENCE [LARGE SCALE GENOMIC DNA]</scope>
    <source>
        <tissue evidence="2">Rhizome</tissue>
    </source>
</reference>
<comment type="caution">
    <text evidence="2">The sequence shown here is derived from an EMBL/GenBank/DDBJ whole genome shotgun (WGS) entry which is preliminary data.</text>
</comment>
<keyword evidence="1" id="KW-0812">Transmembrane</keyword>
<proteinExistence type="predicted"/>
<sequence length="92" mass="10504">MALTTLMVGKLDAFSAKFALLLFWKSGLLLLFRKSGLLLLFRKSGLLLLFRKSGLVEDELRLWWINTLRLASFVPESILDHLRSALDLPKDT</sequence>